<evidence type="ECO:0000313" key="2">
    <source>
        <dbReference type="Proteomes" id="UP001359559"/>
    </source>
</evidence>
<keyword evidence="2" id="KW-1185">Reference proteome</keyword>
<dbReference type="Proteomes" id="UP001359559">
    <property type="component" value="Unassembled WGS sequence"/>
</dbReference>
<accession>A0AAN9ILA3</accession>
<protein>
    <submittedName>
        <fullName evidence="1">Uncharacterized protein</fullName>
    </submittedName>
</protein>
<dbReference type="EMBL" id="JAYKXN010000006">
    <property type="protein sequence ID" value="KAK7279581.1"/>
    <property type="molecule type" value="Genomic_DNA"/>
</dbReference>
<dbReference type="AlphaFoldDB" id="A0AAN9ILA3"/>
<proteinExistence type="predicted"/>
<sequence length="128" mass="15024">MRCKIKCFLQFGSYLMKFLNFLLNLGGQMRIYLDKSSVKSAKHHLVIRELNFNSRKIRRCHMLFKGDTVPAFKACLNLNTPVSFLQTLSNAAMNYRQTCIECMRVQLYGKAYLSAFHHHFKVPVQEER</sequence>
<evidence type="ECO:0000313" key="1">
    <source>
        <dbReference type="EMBL" id="KAK7279581.1"/>
    </source>
</evidence>
<organism evidence="1 2">
    <name type="scientific">Clitoria ternatea</name>
    <name type="common">Butterfly pea</name>
    <dbReference type="NCBI Taxonomy" id="43366"/>
    <lineage>
        <taxon>Eukaryota</taxon>
        <taxon>Viridiplantae</taxon>
        <taxon>Streptophyta</taxon>
        <taxon>Embryophyta</taxon>
        <taxon>Tracheophyta</taxon>
        <taxon>Spermatophyta</taxon>
        <taxon>Magnoliopsida</taxon>
        <taxon>eudicotyledons</taxon>
        <taxon>Gunneridae</taxon>
        <taxon>Pentapetalae</taxon>
        <taxon>rosids</taxon>
        <taxon>fabids</taxon>
        <taxon>Fabales</taxon>
        <taxon>Fabaceae</taxon>
        <taxon>Papilionoideae</taxon>
        <taxon>50 kb inversion clade</taxon>
        <taxon>NPAAA clade</taxon>
        <taxon>indigoferoid/millettioid clade</taxon>
        <taxon>Phaseoleae</taxon>
        <taxon>Clitoria</taxon>
    </lineage>
</organism>
<reference evidence="1 2" key="1">
    <citation type="submission" date="2024-01" db="EMBL/GenBank/DDBJ databases">
        <title>The genomes of 5 underutilized Papilionoideae crops provide insights into root nodulation and disease resistance.</title>
        <authorList>
            <person name="Yuan L."/>
        </authorList>
    </citation>
    <scope>NUCLEOTIDE SEQUENCE [LARGE SCALE GENOMIC DNA]</scope>
    <source>
        <strain evidence="1">LY-2023</strain>
        <tissue evidence="1">Leaf</tissue>
    </source>
</reference>
<gene>
    <name evidence="1" type="ORF">RJT34_24634</name>
</gene>
<name>A0AAN9ILA3_CLITE</name>
<comment type="caution">
    <text evidence="1">The sequence shown here is derived from an EMBL/GenBank/DDBJ whole genome shotgun (WGS) entry which is preliminary data.</text>
</comment>